<evidence type="ECO:0000256" key="6">
    <source>
        <dbReference type="SAM" id="MobiDB-lite"/>
    </source>
</evidence>
<comment type="cofactor">
    <cofactor evidence="1">
        <name>FAD</name>
        <dbReference type="ChEBI" id="CHEBI:57692"/>
    </cofactor>
</comment>
<dbReference type="PANTHER" id="PTHR11552:SF201">
    <property type="entry name" value="GLUCOSE-METHANOL-CHOLINE OXIDOREDUCTASE N-TERMINAL DOMAIN-CONTAINING PROTEIN"/>
    <property type="match status" value="1"/>
</dbReference>
<evidence type="ECO:0000256" key="3">
    <source>
        <dbReference type="ARBA" id="ARBA00022630"/>
    </source>
</evidence>
<feature type="region of interest" description="Disordered" evidence="6">
    <location>
        <begin position="130"/>
        <end position="156"/>
    </location>
</feature>
<protein>
    <recommendedName>
        <fullName evidence="7">Glucose-methanol-choline oxidoreductase N-terminal domain-containing protein</fullName>
    </recommendedName>
</protein>
<feature type="domain" description="Glucose-methanol-choline oxidoreductase N-terminal" evidence="7">
    <location>
        <begin position="7"/>
        <end position="126"/>
    </location>
</feature>
<comment type="caution">
    <text evidence="8">The sequence shown here is derived from an EMBL/GenBank/DDBJ whole genome shotgun (WGS) entry which is preliminary data.</text>
</comment>
<dbReference type="Gene3D" id="3.50.50.60">
    <property type="entry name" value="FAD/NAD(P)-binding domain"/>
    <property type="match status" value="1"/>
</dbReference>
<dbReference type="InterPro" id="IPR000172">
    <property type="entry name" value="GMC_OxRdtase_N"/>
</dbReference>
<dbReference type="GO" id="GO:0050660">
    <property type="term" value="F:flavin adenine dinucleotide binding"/>
    <property type="evidence" value="ECO:0007669"/>
    <property type="project" value="InterPro"/>
</dbReference>
<evidence type="ECO:0000256" key="2">
    <source>
        <dbReference type="ARBA" id="ARBA00010790"/>
    </source>
</evidence>
<dbReference type="InterPro" id="IPR036188">
    <property type="entry name" value="FAD/NAD-bd_sf"/>
</dbReference>
<evidence type="ECO:0000313" key="8">
    <source>
        <dbReference type="EMBL" id="KAJ8060397.1"/>
    </source>
</evidence>
<name>A0A9X0ACT9_9HELO</name>
<proteinExistence type="inferred from homology"/>
<dbReference type="AlphaFoldDB" id="A0A9X0ACT9"/>
<evidence type="ECO:0000256" key="1">
    <source>
        <dbReference type="ARBA" id="ARBA00001974"/>
    </source>
</evidence>
<reference evidence="8" key="1">
    <citation type="submission" date="2022-11" db="EMBL/GenBank/DDBJ databases">
        <title>Genome Resource of Sclerotinia nivalis Strain SnTB1, a Plant Pathogen Isolated from American Ginseng.</title>
        <authorList>
            <person name="Fan S."/>
        </authorList>
    </citation>
    <scope>NUCLEOTIDE SEQUENCE</scope>
    <source>
        <strain evidence="8">SnTB1</strain>
    </source>
</reference>
<evidence type="ECO:0000256" key="5">
    <source>
        <dbReference type="ARBA" id="ARBA00023002"/>
    </source>
</evidence>
<evidence type="ECO:0000259" key="7">
    <source>
        <dbReference type="Pfam" id="PF00732"/>
    </source>
</evidence>
<dbReference type="EMBL" id="JAPEIS010000013">
    <property type="protein sequence ID" value="KAJ8060397.1"/>
    <property type="molecule type" value="Genomic_DNA"/>
</dbReference>
<feature type="compositionally biased region" description="Polar residues" evidence="6">
    <location>
        <begin position="131"/>
        <end position="146"/>
    </location>
</feature>
<dbReference type="Gene3D" id="3.30.560.10">
    <property type="entry name" value="Glucose Oxidase, domain 3"/>
    <property type="match status" value="1"/>
</dbReference>
<accession>A0A9X0ACT9</accession>
<dbReference type="OrthoDB" id="269227at2759"/>
<evidence type="ECO:0000256" key="4">
    <source>
        <dbReference type="ARBA" id="ARBA00022827"/>
    </source>
</evidence>
<sequence>MDTSKIFDFIVVGGGTSGLVVATRLSENPEIQINIPALWPSLLGTELDWAFTTTPQSELGGRTIGLPGGRVLGGSNAQAFIAASKVGLDAWGELGNQGWDWDSMEPYYRKCHTVAIPSDNVRQELGLNHLTPLNNSGSDGPIQTSYPEKIDALQKA</sequence>
<comment type="similarity">
    <text evidence="2">Belongs to the GMC oxidoreductase family.</text>
</comment>
<keyword evidence="9" id="KW-1185">Reference proteome</keyword>
<evidence type="ECO:0000313" key="9">
    <source>
        <dbReference type="Proteomes" id="UP001152300"/>
    </source>
</evidence>
<dbReference type="GO" id="GO:0016614">
    <property type="term" value="F:oxidoreductase activity, acting on CH-OH group of donors"/>
    <property type="evidence" value="ECO:0007669"/>
    <property type="project" value="InterPro"/>
</dbReference>
<keyword evidence="4" id="KW-0274">FAD</keyword>
<organism evidence="8 9">
    <name type="scientific">Sclerotinia nivalis</name>
    <dbReference type="NCBI Taxonomy" id="352851"/>
    <lineage>
        <taxon>Eukaryota</taxon>
        <taxon>Fungi</taxon>
        <taxon>Dikarya</taxon>
        <taxon>Ascomycota</taxon>
        <taxon>Pezizomycotina</taxon>
        <taxon>Leotiomycetes</taxon>
        <taxon>Helotiales</taxon>
        <taxon>Sclerotiniaceae</taxon>
        <taxon>Sclerotinia</taxon>
    </lineage>
</organism>
<keyword evidence="3" id="KW-0285">Flavoprotein</keyword>
<dbReference type="PANTHER" id="PTHR11552">
    <property type="entry name" value="GLUCOSE-METHANOL-CHOLINE GMC OXIDOREDUCTASE"/>
    <property type="match status" value="1"/>
</dbReference>
<dbReference type="InterPro" id="IPR012132">
    <property type="entry name" value="GMC_OxRdtase"/>
</dbReference>
<dbReference type="Pfam" id="PF00732">
    <property type="entry name" value="GMC_oxred_N"/>
    <property type="match status" value="1"/>
</dbReference>
<dbReference type="SUPFAM" id="SSF51905">
    <property type="entry name" value="FAD/NAD(P)-binding domain"/>
    <property type="match status" value="1"/>
</dbReference>
<gene>
    <name evidence="8" type="ORF">OCU04_010726</name>
</gene>
<keyword evidence="5" id="KW-0560">Oxidoreductase</keyword>
<dbReference type="Proteomes" id="UP001152300">
    <property type="component" value="Unassembled WGS sequence"/>
</dbReference>